<proteinExistence type="predicted"/>
<protein>
    <recommendedName>
        <fullName evidence="7">EGF-like domain-containing protein</fullName>
    </recommendedName>
</protein>
<comment type="caution">
    <text evidence="8">The sequence shown here is derived from an EMBL/GenBank/DDBJ whole genome shotgun (WGS) entry which is preliminary data.</text>
</comment>
<dbReference type="EMBL" id="CALNXI010001612">
    <property type="protein sequence ID" value="CAH3173314.1"/>
    <property type="molecule type" value="Genomic_DNA"/>
</dbReference>
<dbReference type="Proteomes" id="UP001159427">
    <property type="component" value="Unassembled WGS sequence"/>
</dbReference>
<evidence type="ECO:0000256" key="5">
    <source>
        <dbReference type="ARBA" id="ARBA00023180"/>
    </source>
</evidence>
<feature type="non-terminal residue" evidence="8">
    <location>
        <position position="77"/>
    </location>
</feature>
<sequence>NECVTGKHQCDFASSLCYNTLGSFGCVCRKRYQSKNINECETGKHNCDANAICSNTIGSFVCTCKPGYSGNGVKCTG</sequence>
<keyword evidence="5" id="KW-0325">Glycoprotein</keyword>
<dbReference type="PANTHER" id="PTHR24042">
    <property type="entry name" value="NEL HOMOLOG"/>
    <property type="match status" value="1"/>
</dbReference>
<keyword evidence="3" id="KW-0677">Repeat</keyword>
<dbReference type="InterPro" id="IPR000152">
    <property type="entry name" value="EGF-type_Asp/Asn_hydroxyl_site"/>
</dbReference>
<dbReference type="InterPro" id="IPR001881">
    <property type="entry name" value="EGF-like_Ca-bd_dom"/>
</dbReference>
<keyword evidence="9" id="KW-1185">Reference proteome</keyword>
<evidence type="ECO:0000313" key="8">
    <source>
        <dbReference type="EMBL" id="CAH3173314.1"/>
    </source>
</evidence>
<evidence type="ECO:0000256" key="2">
    <source>
        <dbReference type="ARBA" id="ARBA00022729"/>
    </source>
</evidence>
<dbReference type="SMART" id="SM00179">
    <property type="entry name" value="EGF_CA"/>
    <property type="match status" value="1"/>
</dbReference>
<keyword evidence="4" id="KW-1015">Disulfide bond</keyword>
<dbReference type="PANTHER" id="PTHR24042:SF5">
    <property type="entry name" value="EGF-LIKE CALCIUM-BINDING DOMAIN-CONTAINING PROTEIN"/>
    <property type="match status" value="1"/>
</dbReference>
<dbReference type="InterPro" id="IPR049883">
    <property type="entry name" value="NOTCH1_EGF-like"/>
</dbReference>
<dbReference type="PROSITE" id="PS50026">
    <property type="entry name" value="EGF_3"/>
    <property type="match status" value="1"/>
</dbReference>
<dbReference type="PROSITE" id="PS01187">
    <property type="entry name" value="EGF_CA"/>
    <property type="match status" value="1"/>
</dbReference>
<keyword evidence="1 6" id="KW-0245">EGF-like domain</keyword>
<dbReference type="SUPFAM" id="SSF57196">
    <property type="entry name" value="EGF/Laminin"/>
    <property type="match status" value="2"/>
</dbReference>
<name>A0ABN8R792_9CNID</name>
<dbReference type="InterPro" id="IPR051586">
    <property type="entry name" value="PKC-binding_NELL"/>
</dbReference>
<dbReference type="CDD" id="cd00054">
    <property type="entry name" value="EGF_CA"/>
    <property type="match status" value="1"/>
</dbReference>
<dbReference type="Pfam" id="PF12947">
    <property type="entry name" value="EGF_3"/>
    <property type="match status" value="1"/>
</dbReference>
<feature type="non-terminal residue" evidence="8">
    <location>
        <position position="1"/>
    </location>
</feature>
<evidence type="ECO:0000256" key="1">
    <source>
        <dbReference type="ARBA" id="ARBA00022536"/>
    </source>
</evidence>
<dbReference type="InterPro" id="IPR024731">
    <property type="entry name" value="NELL2-like_EGF"/>
</dbReference>
<organism evidence="8 9">
    <name type="scientific">Porites evermanni</name>
    <dbReference type="NCBI Taxonomy" id="104178"/>
    <lineage>
        <taxon>Eukaryota</taxon>
        <taxon>Metazoa</taxon>
        <taxon>Cnidaria</taxon>
        <taxon>Anthozoa</taxon>
        <taxon>Hexacorallia</taxon>
        <taxon>Scleractinia</taxon>
        <taxon>Fungiina</taxon>
        <taxon>Poritidae</taxon>
        <taxon>Porites</taxon>
    </lineage>
</organism>
<dbReference type="InterPro" id="IPR000742">
    <property type="entry name" value="EGF"/>
</dbReference>
<dbReference type="InterPro" id="IPR018097">
    <property type="entry name" value="EGF_Ca-bd_CS"/>
</dbReference>
<dbReference type="SMART" id="SM00181">
    <property type="entry name" value="EGF"/>
    <property type="match status" value="1"/>
</dbReference>
<dbReference type="PROSITE" id="PS00010">
    <property type="entry name" value="ASX_HYDROXYL"/>
    <property type="match status" value="1"/>
</dbReference>
<feature type="domain" description="EGF-like" evidence="7">
    <location>
        <begin position="36"/>
        <end position="76"/>
    </location>
</feature>
<evidence type="ECO:0000256" key="4">
    <source>
        <dbReference type="ARBA" id="ARBA00023157"/>
    </source>
</evidence>
<dbReference type="PROSITE" id="PS01186">
    <property type="entry name" value="EGF_2"/>
    <property type="match status" value="1"/>
</dbReference>
<evidence type="ECO:0000256" key="6">
    <source>
        <dbReference type="PROSITE-ProRule" id="PRU00076"/>
    </source>
</evidence>
<evidence type="ECO:0000259" key="7">
    <source>
        <dbReference type="PROSITE" id="PS50026"/>
    </source>
</evidence>
<evidence type="ECO:0000313" key="9">
    <source>
        <dbReference type="Proteomes" id="UP001159427"/>
    </source>
</evidence>
<reference evidence="8 9" key="1">
    <citation type="submission" date="2022-05" db="EMBL/GenBank/DDBJ databases">
        <authorList>
            <consortium name="Genoscope - CEA"/>
            <person name="William W."/>
        </authorList>
    </citation>
    <scope>NUCLEOTIDE SEQUENCE [LARGE SCALE GENOMIC DNA]</scope>
</reference>
<accession>A0ABN8R792</accession>
<dbReference type="Pfam" id="PF07645">
    <property type="entry name" value="EGF_CA"/>
    <property type="match status" value="1"/>
</dbReference>
<comment type="caution">
    <text evidence="6">Lacks conserved residue(s) required for the propagation of feature annotation.</text>
</comment>
<gene>
    <name evidence="8" type="ORF">PEVE_00008984</name>
</gene>
<dbReference type="Gene3D" id="2.10.25.10">
    <property type="entry name" value="Laminin"/>
    <property type="match status" value="2"/>
</dbReference>
<evidence type="ECO:0000256" key="3">
    <source>
        <dbReference type="ARBA" id="ARBA00022737"/>
    </source>
</evidence>
<keyword evidence="2" id="KW-0732">Signal</keyword>